<evidence type="ECO:0000313" key="2">
    <source>
        <dbReference type="EMBL" id="KAH3815049.1"/>
    </source>
</evidence>
<accession>A0A9D4GDA5</accession>
<reference evidence="2" key="1">
    <citation type="journal article" date="2019" name="bioRxiv">
        <title>The Genome of the Zebra Mussel, Dreissena polymorpha: A Resource for Invasive Species Research.</title>
        <authorList>
            <person name="McCartney M.A."/>
            <person name="Auch B."/>
            <person name="Kono T."/>
            <person name="Mallez S."/>
            <person name="Zhang Y."/>
            <person name="Obille A."/>
            <person name="Becker A."/>
            <person name="Abrahante J.E."/>
            <person name="Garbe J."/>
            <person name="Badalamenti J.P."/>
            <person name="Herman A."/>
            <person name="Mangelson H."/>
            <person name="Liachko I."/>
            <person name="Sullivan S."/>
            <person name="Sone E.D."/>
            <person name="Koren S."/>
            <person name="Silverstein K.A.T."/>
            <person name="Beckman K.B."/>
            <person name="Gohl D.M."/>
        </authorList>
    </citation>
    <scope>NUCLEOTIDE SEQUENCE</scope>
    <source>
        <strain evidence="2">Duluth1</strain>
        <tissue evidence="2">Whole animal</tissue>
    </source>
</reference>
<name>A0A9D4GDA5_DREPO</name>
<feature type="region of interest" description="Disordered" evidence="1">
    <location>
        <begin position="1"/>
        <end position="26"/>
    </location>
</feature>
<dbReference type="EMBL" id="JAIWYP010000006">
    <property type="protein sequence ID" value="KAH3815049.1"/>
    <property type="molecule type" value="Genomic_DNA"/>
</dbReference>
<protein>
    <submittedName>
        <fullName evidence="2">Uncharacterized protein</fullName>
    </submittedName>
</protein>
<evidence type="ECO:0000313" key="3">
    <source>
        <dbReference type="Proteomes" id="UP000828390"/>
    </source>
</evidence>
<organism evidence="2 3">
    <name type="scientific">Dreissena polymorpha</name>
    <name type="common">Zebra mussel</name>
    <name type="synonym">Mytilus polymorpha</name>
    <dbReference type="NCBI Taxonomy" id="45954"/>
    <lineage>
        <taxon>Eukaryota</taxon>
        <taxon>Metazoa</taxon>
        <taxon>Spiralia</taxon>
        <taxon>Lophotrochozoa</taxon>
        <taxon>Mollusca</taxon>
        <taxon>Bivalvia</taxon>
        <taxon>Autobranchia</taxon>
        <taxon>Heteroconchia</taxon>
        <taxon>Euheterodonta</taxon>
        <taxon>Imparidentia</taxon>
        <taxon>Neoheterodontei</taxon>
        <taxon>Myida</taxon>
        <taxon>Dreissenoidea</taxon>
        <taxon>Dreissenidae</taxon>
        <taxon>Dreissena</taxon>
    </lineage>
</organism>
<dbReference type="Proteomes" id="UP000828390">
    <property type="component" value="Unassembled WGS sequence"/>
</dbReference>
<proteinExistence type="predicted"/>
<sequence length="82" mass="9804">MRGYKLFDVENQSLKSGPHQNTRNKRRKQALLKTAIPSIFSWTNKATIETNKERKERRLERDSRKRKLFEDVTNLSQQMVNI</sequence>
<gene>
    <name evidence="2" type="ORF">DPMN_143568</name>
</gene>
<evidence type="ECO:0000256" key="1">
    <source>
        <dbReference type="SAM" id="MobiDB-lite"/>
    </source>
</evidence>
<keyword evidence="3" id="KW-1185">Reference proteome</keyword>
<reference evidence="2" key="2">
    <citation type="submission" date="2020-11" db="EMBL/GenBank/DDBJ databases">
        <authorList>
            <person name="McCartney M.A."/>
            <person name="Auch B."/>
            <person name="Kono T."/>
            <person name="Mallez S."/>
            <person name="Becker A."/>
            <person name="Gohl D.M."/>
            <person name="Silverstein K.A.T."/>
            <person name="Koren S."/>
            <person name="Bechman K.B."/>
            <person name="Herman A."/>
            <person name="Abrahante J.E."/>
            <person name="Garbe J."/>
        </authorList>
    </citation>
    <scope>NUCLEOTIDE SEQUENCE</scope>
    <source>
        <strain evidence="2">Duluth1</strain>
        <tissue evidence="2">Whole animal</tissue>
    </source>
</reference>
<feature type="compositionally biased region" description="Polar residues" evidence="1">
    <location>
        <begin position="10"/>
        <end position="21"/>
    </location>
</feature>
<comment type="caution">
    <text evidence="2">The sequence shown here is derived from an EMBL/GenBank/DDBJ whole genome shotgun (WGS) entry which is preliminary data.</text>
</comment>
<dbReference type="AlphaFoldDB" id="A0A9D4GDA5"/>